<dbReference type="Proteomes" id="UP000790347">
    <property type="component" value="Unassembled WGS sequence"/>
</dbReference>
<sequence>MKCQVLELCDYRDFNLEIDERLRRLVVFEDFQNESELIASFDLVSSLSEFLNFERKIFELQTGHFCDLSSVSSLRNLKSFTRCCGCRLSFLRDDRFDFWSDSFNKALTVIWQSRSGRMMIWEKSQIKTTIEPLFTSITQLDLSESSFTDPSVLVDGEPNTKPRYISPNTNTLPLSFVMIITDFGEPFEVPVMKL</sequence>
<protein>
    <submittedName>
        <fullName evidence="1">Uncharacterized protein</fullName>
    </submittedName>
</protein>
<organism evidence="1 2">
    <name type="scientific">Dermatophagoides farinae</name>
    <name type="common">American house dust mite</name>
    <dbReference type="NCBI Taxonomy" id="6954"/>
    <lineage>
        <taxon>Eukaryota</taxon>
        <taxon>Metazoa</taxon>
        <taxon>Ecdysozoa</taxon>
        <taxon>Arthropoda</taxon>
        <taxon>Chelicerata</taxon>
        <taxon>Arachnida</taxon>
        <taxon>Acari</taxon>
        <taxon>Acariformes</taxon>
        <taxon>Sarcoptiformes</taxon>
        <taxon>Astigmata</taxon>
        <taxon>Psoroptidia</taxon>
        <taxon>Analgoidea</taxon>
        <taxon>Pyroglyphidae</taxon>
        <taxon>Dermatophagoidinae</taxon>
        <taxon>Dermatophagoides</taxon>
    </lineage>
</organism>
<proteinExistence type="predicted"/>
<dbReference type="EMBL" id="ASGP02000001">
    <property type="protein sequence ID" value="KAH9529340.1"/>
    <property type="molecule type" value="Genomic_DNA"/>
</dbReference>
<evidence type="ECO:0000313" key="1">
    <source>
        <dbReference type="EMBL" id="KAH9529340.1"/>
    </source>
</evidence>
<evidence type="ECO:0000313" key="2">
    <source>
        <dbReference type="Proteomes" id="UP000790347"/>
    </source>
</evidence>
<comment type="caution">
    <text evidence="1">The sequence shown here is derived from an EMBL/GenBank/DDBJ whole genome shotgun (WGS) entry which is preliminary data.</text>
</comment>
<gene>
    <name evidence="1" type="ORF">DERF_003230</name>
</gene>
<dbReference type="AlphaFoldDB" id="A0A922IDU8"/>
<name>A0A922IDU8_DERFA</name>
<reference evidence="1" key="1">
    <citation type="submission" date="2013-05" db="EMBL/GenBank/DDBJ databases">
        <authorList>
            <person name="Yim A.K.Y."/>
            <person name="Chan T.F."/>
            <person name="Ji K.M."/>
            <person name="Liu X.Y."/>
            <person name="Zhou J.W."/>
            <person name="Li R.Q."/>
            <person name="Yang K.Y."/>
            <person name="Li J."/>
            <person name="Li M."/>
            <person name="Law P.T.W."/>
            <person name="Wu Y.L."/>
            <person name="Cai Z.L."/>
            <person name="Qin H."/>
            <person name="Bao Y."/>
            <person name="Leung R.K.K."/>
            <person name="Ng P.K.S."/>
            <person name="Zou J."/>
            <person name="Zhong X.J."/>
            <person name="Ran P.X."/>
            <person name="Zhong N.S."/>
            <person name="Liu Z.G."/>
            <person name="Tsui S.K.W."/>
        </authorList>
    </citation>
    <scope>NUCLEOTIDE SEQUENCE</scope>
    <source>
        <strain evidence="1">Derf</strain>
        <tissue evidence="1">Whole organism</tissue>
    </source>
</reference>
<reference evidence="1" key="2">
    <citation type="journal article" date="2022" name="Res Sq">
        <title>Comparative Genomics Reveals Insights into the Divergent Evolution of Astigmatic Mites and Household Pest Adaptations.</title>
        <authorList>
            <person name="Xiong Q."/>
            <person name="Wan A.T.-Y."/>
            <person name="Liu X.-Y."/>
            <person name="Fung C.S.-H."/>
            <person name="Xiao X."/>
            <person name="Malainual N."/>
            <person name="Hou J."/>
            <person name="Wang L."/>
            <person name="Wang M."/>
            <person name="Yang K."/>
            <person name="Cui Y."/>
            <person name="Leung E."/>
            <person name="Nong W."/>
            <person name="Shin S.-K."/>
            <person name="Au S."/>
            <person name="Jeong K.Y."/>
            <person name="Chew F.T."/>
            <person name="Hui J."/>
            <person name="Leung T.F."/>
            <person name="Tungtrongchitr A."/>
            <person name="Zhong N."/>
            <person name="Liu Z."/>
            <person name="Tsui S."/>
        </authorList>
    </citation>
    <scope>NUCLEOTIDE SEQUENCE</scope>
    <source>
        <strain evidence="1">Derf</strain>
        <tissue evidence="1">Whole organism</tissue>
    </source>
</reference>
<keyword evidence="2" id="KW-1185">Reference proteome</keyword>
<accession>A0A922IDU8</accession>